<dbReference type="EMBL" id="CP047593">
    <property type="protein sequence ID" value="QHI69702.1"/>
    <property type="molecule type" value="Genomic_DNA"/>
</dbReference>
<keyword evidence="3" id="KW-1185">Reference proteome</keyword>
<evidence type="ECO:0000259" key="1">
    <source>
        <dbReference type="PROSITE" id="PS50851"/>
    </source>
</evidence>
<gene>
    <name evidence="2" type="ORF">GT409_09630</name>
</gene>
<accession>A0A6P1M6Q9</accession>
<proteinExistence type="predicted"/>
<reference evidence="2 3" key="1">
    <citation type="submission" date="2020-01" db="EMBL/GenBank/DDBJ databases">
        <title>Ponticoccus aerotolerans gen. nov., sp. nov., an anaerobic bacterium and proposal of Ponticoccusceae fam. nov., Ponticoccusles ord. nov. and Ponticoccuse classis nov. in the phylum Kiritimatiellaeota.</title>
        <authorList>
            <person name="Zhou L.Y."/>
            <person name="Du Z.J."/>
        </authorList>
    </citation>
    <scope>NUCLEOTIDE SEQUENCE [LARGE SCALE GENOMIC DNA]</scope>
    <source>
        <strain evidence="2 3">S-5007</strain>
    </source>
</reference>
<name>A0A6P1M6Q9_9BACT</name>
<dbReference type="GO" id="GO:0007165">
    <property type="term" value="P:signal transduction"/>
    <property type="evidence" value="ECO:0007669"/>
    <property type="project" value="InterPro"/>
</dbReference>
<dbReference type="SUPFAM" id="SSF50341">
    <property type="entry name" value="CheW-like"/>
    <property type="match status" value="1"/>
</dbReference>
<dbReference type="KEGG" id="taer:GT409_09630"/>
<dbReference type="GO" id="GO:0006935">
    <property type="term" value="P:chemotaxis"/>
    <property type="evidence" value="ECO:0007669"/>
    <property type="project" value="InterPro"/>
</dbReference>
<dbReference type="Gene3D" id="2.30.30.40">
    <property type="entry name" value="SH3 Domains"/>
    <property type="match status" value="1"/>
</dbReference>
<dbReference type="PANTHER" id="PTHR22617:SF23">
    <property type="entry name" value="CHEMOTAXIS PROTEIN CHEW"/>
    <property type="match status" value="1"/>
</dbReference>
<dbReference type="InterPro" id="IPR036061">
    <property type="entry name" value="CheW-like_dom_sf"/>
</dbReference>
<organism evidence="2 3">
    <name type="scientific">Tichowtungia aerotolerans</name>
    <dbReference type="NCBI Taxonomy" id="2697043"/>
    <lineage>
        <taxon>Bacteria</taxon>
        <taxon>Pseudomonadati</taxon>
        <taxon>Kiritimatiellota</taxon>
        <taxon>Tichowtungiia</taxon>
        <taxon>Tichowtungiales</taxon>
        <taxon>Tichowtungiaceae</taxon>
        <taxon>Tichowtungia</taxon>
    </lineage>
</organism>
<feature type="domain" description="CheW-like" evidence="1">
    <location>
        <begin position="32"/>
        <end position="169"/>
    </location>
</feature>
<dbReference type="Pfam" id="PF01584">
    <property type="entry name" value="CheW"/>
    <property type="match status" value="1"/>
</dbReference>
<evidence type="ECO:0000313" key="3">
    <source>
        <dbReference type="Proteomes" id="UP000464954"/>
    </source>
</evidence>
<protein>
    <submittedName>
        <fullName evidence="2">Chemotaxis protein CheW</fullName>
    </submittedName>
</protein>
<dbReference type="SMART" id="SM00260">
    <property type="entry name" value="CheW"/>
    <property type="match status" value="1"/>
</dbReference>
<evidence type="ECO:0000313" key="2">
    <source>
        <dbReference type="EMBL" id="QHI69702.1"/>
    </source>
</evidence>
<dbReference type="PANTHER" id="PTHR22617">
    <property type="entry name" value="CHEMOTAXIS SENSOR HISTIDINE KINASE-RELATED"/>
    <property type="match status" value="1"/>
</dbReference>
<sequence length="176" mass="19910">MTDSQQFIHNELLKRASLLAKKPVQQQNDQDRTEIMPFTLASECYAVEMRYIREIWPLTSILPIPHTPSFVLGVTNVHGEICSVIDLKQFFSLPSTGITNLNKLIILEENEMVFGILADDVLGSTFINKNDLSSVENWSGIDRTYISGITKDRLIVLNGTKILTDKRLVVNEETKT</sequence>
<dbReference type="Gene3D" id="2.40.50.180">
    <property type="entry name" value="CheA-289, Domain 4"/>
    <property type="match status" value="1"/>
</dbReference>
<dbReference type="RefSeq" id="WP_160628884.1">
    <property type="nucleotide sequence ID" value="NZ_CP047593.1"/>
</dbReference>
<dbReference type="GO" id="GO:0005829">
    <property type="term" value="C:cytosol"/>
    <property type="evidence" value="ECO:0007669"/>
    <property type="project" value="TreeGrafter"/>
</dbReference>
<dbReference type="InterPro" id="IPR002545">
    <property type="entry name" value="CheW-lke_dom"/>
</dbReference>
<dbReference type="Proteomes" id="UP000464954">
    <property type="component" value="Chromosome"/>
</dbReference>
<dbReference type="InterPro" id="IPR039315">
    <property type="entry name" value="CheW"/>
</dbReference>
<dbReference type="PROSITE" id="PS50851">
    <property type="entry name" value="CHEW"/>
    <property type="match status" value="1"/>
</dbReference>
<dbReference type="AlphaFoldDB" id="A0A6P1M6Q9"/>